<dbReference type="Pfam" id="PF14022">
    <property type="entry name" value="DUF4238"/>
    <property type="match status" value="1"/>
</dbReference>
<accession>A0A2K9DBU9</accession>
<reference evidence="1 2" key="1">
    <citation type="submission" date="2017-12" db="EMBL/GenBank/DDBJ databases">
        <title>Isolation and characterization of estrogens degradatiion strain Microbacterium hominis SJTG1.</title>
        <authorList>
            <person name="Xiong W."/>
            <person name="Yin C."/>
            <person name="Zheng D."/>
            <person name="Liang R."/>
        </authorList>
    </citation>
    <scope>NUCLEOTIDE SEQUENCE [LARGE SCALE GENOMIC DNA]</scope>
    <source>
        <strain evidence="1 2">SJTG1</strain>
    </source>
</reference>
<dbReference type="AlphaFoldDB" id="A0A2K9DBU9"/>
<dbReference type="Proteomes" id="UP000233276">
    <property type="component" value="Chromosome"/>
</dbReference>
<protein>
    <submittedName>
        <fullName evidence="1">DUF4238 domain-containing protein</fullName>
    </submittedName>
</protein>
<dbReference type="EMBL" id="CP025299">
    <property type="protein sequence ID" value="AUG29581.1"/>
    <property type="molecule type" value="Genomic_DNA"/>
</dbReference>
<evidence type="ECO:0000313" key="2">
    <source>
        <dbReference type="Proteomes" id="UP000233276"/>
    </source>
</evidence>
<organism evidence="1 2">
    <name type="scientific">Microbacterium hominis</name>
    <dbReference type="NCBI Taxonomy" id="162426"/>
    <lineage>
        <taxon>Bacteria</taxon>
        <taxon>Bacillati</taxon>
        <taxon>Actinomycetota</taxon>
        <taxon>Actinomycetes</taxon>
        <taxon>Micrococcales</taxon>
        <taxon>Microbacteriaceae</taxon>
        <taxon>Microbacterium</taxon>
    </lineage>
</organism>
<dbReference type="InterPro" id="IPR025332">
    <property type="entry name" value="DUF4238"/>
</dbReference>
<dbReference type="KEGG" id="mhos:CXR34_09050"/>
<sequence>MLLNRFARGGYLWHLPIDRDDVPRKKRPREVGHVNGGHTLIRLDGSADRESLEKRMSLIEGEASAAMAEIERDTGLKQLPRELSEPIAWLASLQQARSRDRLGYISHAVGDTSGSRDAGEGTPFDRQSSLLRVSTLHLFEAWSNRDNVFARPKDAWDPVAHALLDMRWDVMRYDSRCLAMSDAFAAQYGIRDGAPDGFERDPKMAQFGLNTPLWAARGLTIAITPQIALSLHHEERRKPVAAAAINMHTIRSARSFVAFPLDYSPQDVLPGWLDWIAEARFIREALPKAL</sequence>
<evidence type="ECO:0000313" key="1">
    <source>
        <dbReference type="EMBL" id="AUG29581.1"/>
    </source>
</evidence>
<gene>
    <name evidence="1" type="ORF">CXR34_09050</name>
</gene>
<name>A0A2K9DBU9_9MICO</name>
<proteinExistence type="predicted"/>